<dbReference type="InterPro" id="IPR051288">
    <property type="entry name" value="Serum_paraoxonase/arylesterase"/>
</dbReference>
<dbReference type="Proteomes" id="UP000073816">
    <property type="component" value="Chromosome"/>
</dbReference>
<dbReference type="PATRIC" id="fig|1727163.4.peg.909"/>
<evidence type="ECO:0000313" key="7">
    <source>
        <dbReference type="Proteomes" id="UP000073816"/>
    </source>
</evidence>
<keyword evidence="7" id="KW-1185">Reference proteome</keyword>
<dbReference type="OrthoDB" id="1158171at2"/>
<dbReference type="EMBL" id="CP012836">
    <property type="protein sequence ID" value="AMQ55629.1"/>
    <property type="molecule type" value="Genomic_DNA"/>
</dbReference>
<keyword evidence="4" id="KW-0325">Glycoprotein</keyword>
<dbReference type="RefSeq" id="WP_067544159.1">
    <property type="nucleotide sequence ID" value="NZ_CP012836.1"/>
</dbReference>
<dbReference type="PANTHER" id="PTHR11799:SF12">
    <property type="entry name" value="PARAOXONASE-RELATED"/>
    <property type="match status" value="1"/>
</dbReference>
<dbReference type="GO" id="GO:0004064">
    <property type="term" value="F:arylesterase activity"/>
    <property type="evidence" value="ECO:0007669"/>
    <property type="project" value="InterPro"/>
</dbReference>
<evidence type="ECO:0000256" key="4">
    <source>
        <dbReference type="ARBA" id="ARBA00023180"/>
    </source>
</evidence>
<dbReference type="Gene3D" id="2.120.10.30">
    <property type="entry name" value="TolB, C-terminal domain"/>
    <property type="match status" value="1"/>
</dbReference>
<dbReference type="SUPFAM" id="SSF63829">
    <property type="entry name" value="Calcium-dependent phosphotriesterase"/>
    <property type="match status" value="1"/>
</dbReference>
<keyword evidence="2" id="KW-0378">Hydrolase</keyword>
<keyword evidence="5" id="KW-0472">Membrane</keyword>
<dbReference type="InterPro" id="IPR011042">
    <property type="entry name" value="6-blade_b-propeller_TolB-like"/>
</dbReference>
<dbReference type="AlphaFoldDB" id="A0A142EKH4"/>
<name>A0A142EKH4_9BACT</name>
<evidence type="ECO:0000256" key="2">
    <source>
        <dbReference type="ARBA" id="ARBA00022801"/>
    </source>
</evidence>
<gene>
    <name evidence="6" type="ORF">AO498_04375</name>
</gene>
<evidence type="ECO:0000256" key="3">
    <source>
        <dbReference type="ARBA" id="ARBA00023157"/>
    </source>
</evidence>
<dbReference type="InterPro" id="IPR002640">
    <property type="entry name" value="Arylesterase"/>
</dbReference>
<organism evidence="6 7">
    <name type="scientific">Algoriphagus sanaruensis</name>
    <dbReference type="NCBI Taxonomy" id="1727163"/>
    <lineage>
        <taxon>Bacteria</taxon>
        <taxon>Pseudomonadati</taxon>
        <taxon>Bacteroidota</taxon>
        <taxon>Cytophagia</taxon>
        <taxon>Cytophagales</taxon>
        <taxon>Cyclobacteriaceae</taxon>
        <taxon>Algoriphagus</taxon>
    </lineage>
</organism>
<evidence type="ECO:0008006" key="8">
    <source>
        <dbReference type="Google" id="ProtNLM"/>
    </source>
</evidence>
<comment type="similarity">
    <text evidence="1">Belongs to the paraoxonase family.</text>
</comment>
<reference evidence="6 7" key="2">
    <citation type="journal article" date="2016" name="Genome Announc.">
        <title>Complete Genome Sequence of Algoriphagus sp. Strain M8-2, Isolated from a Brackish Lake.</title>
        <authorList>
            <person name="Muraguchi Y."/>
            <person name="Kushimoto K."/>
            <person name="Ohtsubo Y."/>
            <person name="Suzuki T."/>
            <person name="Dohra H."/>
            <person name="Kimbara K."/>
            <person name="Shintani M."/>
        </authorList>
    </citation>
    <scope>NUCLEOTIDE SEQUENCE [LARGE SCALE GENOMIC DNA]</scope>
    <source>
        <strain evidence="6 7">M8-2</strain>
    </source>
</reference>
<evidence type="ECO:0000313" key="6">
    <source>
        <dbReference type="EMBL" id="AMQ55629.1"/>
    </source>
</evidence>
<accession>A0A142EKH4</accession>
<keyword evidence="5" id="KW-1133">Transmembrane helix</keyword>
<evidence type="ECO:0000256" key="5">
    <source>
        <dbReference type="SAM" id="Phobius"/>
    </source>
</evidence>
<feature type="transmembrane region" description="Helical" evidence="5">
    <location>
        <begin position="7"/>
        <end position="25"/>
    </location>
</feature>
<dbReference type="KEGG" id="alm:AO498_04375"/>
<dbReference type="PANTHER" id="PTHR11799">
    <property type="entry name" value="PARAOXONASE"/>
    <property type="match status" value="1"/>
</dbReference>
<protein>
    <recommendedName>
        <fullName evidence="8">Arylesterase</fullName>
    </recommendedName>
</protein>
<dbReference type="STRING" id="1727163.AO498_04375"/>
<reference evidence="7" key="1">
    <citation type="submission" date="2015-09" db="EMBL/GenBank/DDBJ databases">
        <title>Complete sequence of Algoriphagus sp. M8-2.</title>
        <authorList>
            <person name="Shintani M."/>
        </authorList>
    </citation>
    <scope>NUCLEOTIDE SEQUENCE [LARGE SCALE GENOMIC DNA]</scope>
    <source>
        <strain evidence="7">M8-2</strain>
    </source>
</reference>
<evidence type="ECO:0000256" key="1">
    <source>
        <dbReference type="ARBA" id="ARBA00008595"/>
    </source>
</evidence>
<keyword evidence="3" id="KW-1015">Disulfide bond</keyword>
<proteinExistence type="inferred from homology"/>
<dbReference type="Pfam" id="PF01731">
    <property type="entry name" value="Arylesterase"/>
    <property type="match status" value="1"/>
</dbReference>
<sequence>MLRKISLFIGIPLLVLLLFVLYTFWSTGFFKTITPENNFGPIYQTIDLPGVEDMAISRTDSFMILSVDDRAKRRSGSSGLHGLYWVDLRHEPFTPQPINLPSDLELYPHGISLIQTGPNQHQLAVINHVNGNHSIELFTIQNDTVRYSKSLQDPNLISPNDLVWIDGERFYYSNDHGSRSKWGIFSENYLGVAKANVGYFDGENFRIVAEGMAYPNGLVVDQTRKNLLVASSRKFLIRVFEIQENGDLVLLEDVPTDTGVDNLELDEDGSIWSGAHPDLMTFSAYAAGKKPKAPSEIIQLYISDQKLKQETVWKDPGEEMSASSVAIPFGDYLFLGNVMDSKMLILKKGSN</sequence>
<keyword evidence="5" id="KW-0812">Transmembrane</keyword>